<feature type="region of interest" description="Disordered" evidence="1">
    <location>
        <begin position="72"/>
        <end position="91"/>
    </location>
</feature>
<sequence>MPTIEEYIEDRSRQGYDTRTEPDSSKASPNPWKPPRNISEVRDQMEEVYGEPSKGMIILGEGTNTALSFGNNVLKNKTKRGNHGTKNNRAN</sequence>
<dbReference type="EMBL" id="KI965644">
    <property type="protein sequence ID" value="EUD63827.1"/>
    <property type="molecule type" value="Genomic_DNA"/>
</dbReference>
<accession>W6ZSE5</accession>
<dbReference type="Proteomes" id="UP000030640">
    <property type="component" value="Unassembled WGS sequence"/>
</dbReference>
<name>W6ZSE5_9APIC</name>
<keyword evidence="3" id="KW-1185">Reference proteome</keyword>
<dbReference type="GeneID" id="20041065"/>
<dbReference type="RefSeq" id="XP_008819584.1">
    <property type="nucleotide sequence ID" value="XM_008821362.1"/>
</dbReference>
<evidence type="ECO:0000313" key="2">
    <source>
        <dbReference type="EMBL" id="EUD63827.1"/>
    </source>
</evidence>
<gene>
    <name evidence="2" type="ORF">C922_05791</name>
</gene>
<proteinExistence type="predicted"/>
<feature type="region of interest" description="Disordered" evidence="1">
    <location>
        <begin position="1"/>
        <end position="38"/>
    </location>
</feature>
<reference evidence="2 3" key="1">
    <citation type="submission" date="2013-02" db="EMBL/GenBank/DDBJ databases">
        <title>The Genome Sequence of Plasmodium inui San Antonio 1.</title>
        <authorList>
            <consortium name="The Broad Institute Genome Sequencing Platform"/>
            <consortium name="The Broad Institute Genome Sequencing Center for Infectious Disease"/>
            <person name="Neafsey D."/>
            <person name="Cheeseman I."/>
            <person name="Volkman S."/>
            <person name="Adams J."/>
            <person name="Walker B."/>
            <person name="Young S.K."/>
            <person name="Zeng Q."/>
            <person name="Gargeya S."/>
            <person name="Fitzgerald M."/>
            <person name="Haas B."/>
            <person name="Abouelleil A."/>
            <person name="Alvarado L."/>
            <person name="Arachchi H.M."/>
            <person name="Berlin A.M."/>
            <person name="Chapman S.B."/>
            <person name="Dewar J."/>
            <person name="Goldberg J."/>
            <person name="Griggs A."/>
            <person name="Gujja S."/>
            <person name="Hansen M."/>
            <person name="Howarth C."/>
            <person name="Imamovic A."/>
            <person name="Larimer J."/>
            <person name="McCowan C."/>
            <person name="Murphy C."/>
            <person name="Neiman D."/>
            <person name="Pearson M."/>
            <person name="Priest M."/>
            <person name="Roberts A."/>
            <person name="Saif S."/>
            <person name="Shea T."/>
            <person name="Sisk P."/>
            <person name="Sykes S."/>
            <person name="Wortman J."/>
            <person name="Nusbaum C."/>
            <person name="Birren B."/>
        </authorList>
    </citation>
    <scope>NUCLEOTIDE SEQUENCE [LARGE SCALE GENOMIC DNA]</scope>
    <source>
        <strain evidence="2 3">San Antonio 1</strain>
    </source>
</reference>
<dbReference type="VEuPathDB" id="PlasmoDB:C922_05791"/>
<evidence type="ECO:0000256" key="1">
    <source>
        <dbReference type="SAM" id="MobiDB-lite"/>
    </source>
</evidence>
<dbReference type="AlphaFoldDB" id="W6ZSE5"/>
<protein>
    <submittedName>
        <fullName evidence="2">Uncharacterized protein</fullName>
    </submittedName>
</protein>
<evidence type="ECO:0000313" key="3">
    <source>
        <dbReference type="Proteomes" id="UP000030640"/>
    </source>
</evidence>
<feature type="compositionally biased region" description="Basic and acidic residues" evidence="1">
    <location>
        <begin position="9"/>
        <end position="24"/>
    </location>
</feature>
<organism evidence="2 3">
    <name type="scientific">Plasmodium inui San Antonio 1</name>
    <dbReference type="NCBI Taxonomy" id="1237626"/>
    <lineage>
        <taxon>Eukaryota</taxon>
        <taxon>Sar</taxon>
        <taxon>Alveolata</taxon>
        <taxon>Apicomplexa</taxon>
        <taxon>Aconoidasida</taxon>
        <taxon>Haemosporida</taxon>
        <taxon>Plasmodiidae</taxon>
        <taxon>Plasmodium</taxon>
        <taxon>Plasmodium (Plasmodium)</taxon>
    </lineage>
</organism>